<organism evidence="6 7">
    <name type="scientific">Streptomyces coacervatus</name>
    <dbReference type="NCBI Taxonomy" id="647381"/>
    <lineage>
        <taxon>Bacteria</taxon>
        <taxon>Bacillati</taxon>
        <taxon>Actinomycetota</taxon>
        <taxon>Actinomycetes</taxon>
        <taxon>Kitasatosporales</taxon>
        <taxon>Streptomycetaceae</taxon>
        <taxon>Streptomyces</taxon>
    </lineage>
</organism>
<keyword evidence="3" id="KW-0547">Nucleotide-binding</keyword>
<evidence type="ECO:0000256" key="3">
    <source>
        <dbReference type="ARBA" id="ARBA00022741"/>
    </source>
</evidence>
<dbReference type="PROSITE" id="PS50893">
    <property type="entry name" value="ABC_TRANSPORTER_2"/>
    <property type="match status" value="1"/>
</dbReference>
<dbReference type="RefSeq" id="WP_275778015.1">
    <property type="nucleotide sequence ID" value="NZ_BAABDE010000017.1"/>
</dbReference>
<keyword evidence="2" id="KW-0813">Transport</keyword>
<gene>
    <name evidence="6" type="ORF">GCM10022403_038690</name>
</gene>
<dbReference type="SMART" id="SM00382">
    <property type="entry name" value="AAA"/>
    <property type="match status" value="1"/>
</dbReference>
<sequence length="311" mass="33378">MAELEVLNVSAGYRGRPVLRDVNLEYGAGIHVLLGPNGAGKTTAFRVLAGILAPFEGTVLVDGTAPHTHTETKSLIALATHRSALAPRLSVVDNLRYWARVLGLPPRPSEERIAEVLDLLGLTDLADRRIGSLSRGQNQRAGLAKAFLGRPPILLLDEPMSGLDPTTTSQLTEYLRGLANEGHTVVVSTHALADANRFADDVTVLQKGRIVGRGEPAALRTALLGSAYRLRVRGSGDMPAVLDRLGLRYEEQQGAVVVEVSDERAAEALVADLVREGIGVREVVPARNPLEDVYQQLQTEVPAPADGRRIP</sequence>
<evidence type="ECO:0000256" key="4">
    <source>
        <dbReference type="ARBA" id="ARBA00022840"/>
    </source>
</evidence>
<dbReference type="Proteomes" id="UP001501009">
    <property type="component" value="Unassembled WGS sequence"/>
</dbReference>
<keyword evidence="4 6" id="KW-0067">ATP-binding</keyword>
<dbReference type="GO" id="GO:0005524">
    <property type="term" value="F:ATP binding"/>
    <property type="evidence" value="ECO:0007669"/>
    <property type="project" value="UniProtKB-KW"/>
</dbReference>
<evidence type="ECO:0000259" key="5">
    <source>
        <dbReference type="PROSITE" id="PS50893"/>
    </source>
</evidence>
<dbReference type="InterPro" id="IPR003593">
    <property type="entry name" value="AAA+_ATPase"/>
</dbReference>
<dbReference type="PANTHER" id="PTHR43335:SF11">
    <property type="entry name" value="ABC TRANSPORTER RELATED"/>
    <property type="match status" value="1"/>
</dbReference>
<dbReference type="Pfam" id="PF00005">
    <property type="entry name" value="ABC_tran"/>
    <property type="match status" value="1"/>
</dbReference>
<dbReference type="Gene3D" id="3.40.50.300">
    <property type="entry name" value="P-loop containing nucleotide triphosphate hydrolases"/>
    <property type="match status" value="1"/>
</dbReference>
<dbReference type="SUPFAM" id="SSF52540">
    <property type="entry name" value="P-loop containing nucleoside triphosphate hydrolases"/>
    <property type="match status" value="1"/>
</dbReference>
<evidence type="ECO:0000256" key="1">
    <source>
        <dbReference type="ARBA" id="ARBA00005417"/>
    </source>
</evidence>
<comment type="similarity">
    <text evidence="1">Belongs to the ABC transporter superfamily.</text>
</comment>
<evidence type="ECO:0000313" key="7">
    <source>
        <dbReference type="Proteomes" id="UP001501009"/>
    </source>
</evidence>
<dbReference type="InterPro" id="IPR003439">
    <property type="entry name" value="ABC_transporter-like_ATP-bd"/>
</dbReference>
<dbReference type="InterPro" id="IPR027417">
    <property type="entry name" value="P-loop_NTPase"/>
</dbReference>
<evidence type="ECO:0000256" key="2">
    <source>
        <dbReference type="ARBA" id="ARBA00022448"/>
    </source>
</evidence>
<dbReference type="PANTHER" id="PTHR43335">
    <property type="entry name" value="ABC TRANSPORTER, ATP-BINDING PROTEIN"/>
    <property type="match status" value="1"/>
</dbReference>
<protein>
    <submittedName>
        <fullName evidence="6">ATP-binding cassette domain-containing protein</fullName>
    </submittedName>
</protein>
<dbReference type="EMBL" id="BAABDE010000017">
    <property type="protein sequence ID" value="GAA3800667.1"/>
    <property type="molecule type" value="Genomic_DNA"/>
</dbReference>
<comment type="caution">
    <text evidence="6">The sequence shown here is derived from an EMBL/GenBank/DDBJ whole genome shotgun (WGS) entry which is preliminary data.</text>
</comment>
<evidence type="ECO:0000313" key="6">
    <source>
        <dbReference type="EMBL" id="GAA3800667.1"/>
    </source>
</evidence>
<name>A0ABP7HWZ1_9ACTN</name>
<keyword evidence="7" id="KW-1185">Reference proteome</keyword>
<reference evidence="7" key="1">
    <citation type="journal article" date="2019" name="Int. J. Syst. Evol. Microbiol.">
        <title>The Global Catalogue of Microorganisms (GCM) 10K type strain sequencing project: providing services to taxonomists for standard genome sequencing and annotation.</title>
        <authorList>
            <consortium name="The Broad Institute Genomics Platform"/>
            <consortium name="The Broad Institute Genome Sequencing Center for Infectious Disease"/>
            <person name="Wu L."/>
            <person name="Ma J."/>
        </authorList>
    </citation>
    <scope>NUCLEOTIDE SEQUENCE [LARGE SCALE GENOMIC DNA]</scope>
    <source>
        <strain evidence="7">JCM 17138</strain>
    </source>
</reference>
<feature type="domain" description="ABC transporter" evidence="5">
    <location>
        <begin position="4"/>
        <end position="232"/>
    </location>
</feature>
<proteinExistence type="inferred from homology"/>
<accession>A0ABP7HWZ1</accession>